<evidence type="ECO:0000313" key="2">
    <source>
        <dbReference type="EMBL" id="NGO64441.1"/>
    </source>
</evidence>
<dbReference type="GO" id="GO:0016747">
    <property type="term" value="F:acyltransferase activity, transferring groups other than amino-acyl groups"/>
    <property type="evidence" value="ECO:0007669"/>
    <property type="project" value="InterPro"/>
</dbReference>
<dbReference type="Proteomes" id="UP000477849">
    <property type="component" value="Unassembled WGS sequence"/>
</dbReference>
<dbReference type="Gene3D" id="3.40.630.30">
    <property type="match status" value="1"/>
</dbReference>
<feature type="domain" description="N-acetyltransferase" evidence="1">
    <location>
        <begin position="5"/>
        <end position="194"/>
    </location>
</feature>
<organism evidence="2 3">
    <name type="scientific">Rhizobium daejeonense</name>
    <dbReference type="NCBI Taxonomy" id="240521"/>
    <lineage>
        <taxon>Bacteria</taxon>
        <taxon>Pseudomonadati</taxon>
        <taxon>Pseudomonadota</taxon>
        <taxon>Alphaproteobacteria</taxon>
        <taxon>Hyphomicrobiales</taxon>
        <taxon>Rhizobiaceae</taxon>
        <taxon>Rhizobium/Agrobacterium group</taxon>
        <taxon>Rhizobium</taxon>
    </lineage>
</organism>
<protein>
    <submittedName>
        <fullName evidence="2">GNAT family N-acetyltransferase</fullName>
    </submittedName>
</protein>
<proteinExistence type="predicted"/>
<dbReference type="SUPFAM" id="SSF55729">
    <property type="entry name" value="Acyl-CoA N-acyltransferases (Nat)"/>
    <property type="match status" value="1"/>
</dbReference>
<dbReference type="EMBL" id="JAAKZH010000003">
    <property type="protein sequence ID" value="NGO64441.1"/>
    <property type="molecule type" value="Genomic_DNA"/>
</dbReference>
<gene>
    <name evidence="2" type="ORF">G6N76_12250</name>
</gene>
<dbReference type="AlphaFoldDB" id="A0A6M1S2E3"/>
<name>A0A6M1S2E3_9HYPH</name>
<evidence type="ECO:0000313" key="3">
    <source>
        <dbReference type="Proteomes" id="UP000477849"/>
    </source>
</evidence>
<comment type="caution">
    <text evidence="2">The sequence shown here is derived from an EMBL/GenBank/DDBJ whole genome shotgun (WGS) entry which is preliminary data.</text>
</comment>
<keyword evidence="3" id="KW-1185">Reference proteome</keyword>
<reference evidence="2 3" key="1">
    <citation type="submission" date="2020-02" db="EMBL/GenBank/DDBJ databases">
        <title>Genome sequence of the type strain CCBAU10050 of Rhizobium daejeonense.</title>
        <authorList>
            <person name="Gao J."/>
            <person name="Sun J."/>
        </authorList>
    </citation>
    <scope>NUCLEOTIDE SEQUENCE [LARGE SCALE GENOMIC DNA]</scope>
    <source>
        <strain evidence="2 3">CCBAU10050</strain>
    </source>
</reference>
<evidence type="ECO:0000259" key="1">
    <source>
        <dbReference type="PROSITE" id="PS51186"/>
    </source>
</evidence>
<accession>A0A6M1S2E3</accession>
<keyword evidence="2" id="KW-0808">Transferase</keyword>
<dbReference type="InterPro" id="IPR000182">
    <property type="entry name" value="GNAT_dom"/>
</dbReference>
<dbReference type="InterPro" id="IPR016181">
    <property type="entry name" value="Acyl_CoA_acyltransferase"/>
</dbReference>
<dbReference type="PROSITE" id="PS51186">
    <property type="entry name" value="GNAT"/>
    <property type="match status" value="1"/>
</dbReference>
<dbReference type="RefSeq" id="WP_163904890.1">
    <property type="nucleotide sequence ID" value="NZ_CP048427.1"/>
</dbReference>
<sequence>MQGEFLARPLTPDLWTDFEAVMGPQGACYGCWCTYFRMPAAERKEASAAEKKAFMKARVERQRPPGVIGYIDGEPFGWVQVGPRADVPNWNSPRTVSRPLEEADAEDPAVWAVSCFMMTNRRRGQGLSHALLGAAVQFARESGARLLEGCPMEQAKQSKSVSLFVGPSNIFAAAGFREVAQRKAGRPLMRLSLSGAV</sequence>
<dbReference type="Pfam" id="PF00583">
    <property type="entry name" value="Acetyltransf_1"/>
    <property type="match status" value="1"/>
</dbReference>